<dbReference type="NCBIfam" id="TIGR00666">
    <property type="entry name" value="PBP4"/>
    <property type="match status" value="1"/>
</dbReference>
<evidence type="ECO:0000256" key="2">
    <source>
        <dbReference type="ARBA" id="ARBA00022801"/>
    </source>
</evidence>
<protein>
    <submittedName>
        <fullName evidence="4">D-alanyl-D-alanine carboxypeptidase/D-alanyl-D-alanine-endopeptidase</fullName>
    </submittedName>
</protein>
<dbReference type="InterPro" id="IPR000667">
    <property type="entry name" value="Peptidase_S13"/>
</dbReference>
<name>A0A1V6M2X8_9BACT</name>
<dbReference type="Proteomes" id="UP000242219">
    <property type="component" value="Unassembled WGS sequence"/>
</dbReference>
<dbReference type="AlphaFoldDB" id="A0A1V6M2X8"/>
<evidence type="ECO:0000313" key="4">
    <source>
        <dbReference type="EMBL" id="OQD46759.1"/>
    </source>
</evidence>
<dbReference type="PRINTS" id="PR00922">
    <property type="entry name" value="DADACBPTASE3"/>
</dbReference>
<dbReference type="Gene3D" id="3.40.710.10">
    <property type="entry name" value="DD-peptidase/beta-lactamase superfamily"/>
    <property type="match status" value="1"/>
</dbReference>
<evidence type="ECO:0000256" key="3">
    <source>
        <dbReference type="SAM" id="SignalP"/>
    </source>
</evidence>
<keyword evidence="2" id="KW-0378">Hydrolase</keyword>
<accession>A0A1V6M2X8</accession>
<evidence type="ECO:0000313" key="5">
    <source>
        <dbReference type="Proteomes" id="UP000242219"/>
    </source>
</evidence>
<sequence>MRCCRSKLKICLNTFAFLLVFCMFFADLLDAKITDANDLKNRLLPFFKNPSLKNVSYGVSIVSVNKNSSLFNYRNDDLFSVASNMKLLTTSAALEYLGPDFEYKTSVDARGIITAAGELHGDIVIKGSGDPNISGRFYDGNIFAIPESWAQAVKSKGIQVITGDIIADDSIFDRTYTNPNWPENQLSQWYCAPSCGLSFNDNCVDITLVPGKKPGDVVKLFVEPRTSYYTICNTCVYTQNKKDHLYSIQKKPGTNEILIKGKFWVNSTPEKTWVSIYNPALYLATVFKEMLEKNGIVVYGTVRLINEGDFADSDVTNIVQTASTMEQTILVTNKQSQNFYAEQIIKTLGAQIKGSGTLKAGIEVVQDFMSKIGFQPGEYYIDDGCGLSKENRLSPKMITTLLAYMSKHPYGRVLWDSLPTSGIDGGLRRRMGMPKYKSKIHAKTGYIARTSALSGYVDAANGEILAFSILMNNFKDLKVVQKIQDDICQALVDCY</sequence>
<keyword evidence="5" id="KW-1185">Reference proteome</keyword>
<keyword evidence="4" id="KW-0121">Carboxypeptidase</keyword>
<comment type="caution">
    <text evidence="4">The sequence shown here is derived from an EMBL/GenBank/DDBJ whole genome shotgun (WGS) entry which is preliminary data.</text>
</comment>
<dbReference type="GO" id="GO:0004185">
    <property type="term" value="F:serine-type carboxypeptidase activity"/>
    <property type="evidence" value="ECO:0007669"/>
    <property type="project" value="InterPro"/>
</dbReference>
<dbReference type="PANTHER" id="PTHR30023:SF0">
    <property type="entry name" value="PENICILLIN-SENSITIVE CARBOXYPEPTIDASE A"/>
    <property type="match status" value="1"/>
</dbReference>
<dbReference type="InterPro" id="IPR012338">
    <property type="entry name" value="Beta-lactam/transpept-like"/>
</dbReference>
<reference evidence="4 5" key="1">
    <citation type="journal article" date="2016" name="Genome Announc.">
        <title>Draft Genome Sequence of the Anaerobic Ammonium-Oxidizing Bacterium 'Candidatus Brocadia sp. 40'.</title>
        <authorList>
            <person name="Ali M."/>
            <person name="Haroon M.F."/>
            <person name="Narita Y."/>
            <person name="Zhang L."/>
            <person name="Rangel Shaw D."/>
            <person name="Okabe S."/>
            <person name="Saikaly P.E."/>
        </authorList>
    </citation>
    <scope>NUCLEOTIDE SEQUENCE [LARGE SCALE GENOMIC DNA]</scope>
    <source>
        <strain evidence="4 5">40</strain>
    </source>
</reference>
<dbReference type="EMBL" id="MJUW02000021">
    <property type="protein sequence ID" value="OQD46759.1"/>
    <property type="molecule type" value="Genomic_DNA"/>
</dbReference>
<dbReference type="PANTHER" id="PTHR30023">
    <property type="entry name" value="D-ALANYL-D-ALANINE CARBOXYPEPTIDASE"/>
    <property type="match status" value="1"/>
</dbReference>
<feature type="chain" id="PRO_5010746198" evidence="3">
    <location>
        <begin position="27"/>
        <end position="495"/>
    </location>
</feature>
<feature type="signal peptide" evidence="3">
    <location>
        <begin position="1"/>
        <end position="26"/>
    </location>
</feature>
<proteinExistence type="inferred from homology"/>
<comment type="similarity">
    <text evidence="1">Belongs to the peptidase S13 family.</text>
</comment>
<keyword evidence="4" id="KW-0645">Protease</keyword>
<keyword evidence="3" id="KW-0732">Signal</keyword>
<organism evidence="4 5">
    <name type="scientific">Candidatus Brocadia sapporoensis</name>
    <dbReference type="NCBI Taxonomy" id="392547"/>
    <lineage>
        <taxon>Bacteria</taxon>
        <taxon>Pseudomonadati</taxon>
        <taxon>Planctomycetota</taxon>
        <taxon>Candidatus Brocadiia</taxon>
        <taxon>Candidatus Brocadiales</taxon>
        <taxon>Candidatus Brocadiaceae</taxon>
        <taxon>Candidatus Brocadia</taxon>
    </lineage>
</organism>
<dbReference type="GO" id="GO:0006508">
    <property type="term" value="P:proteolysis"/>
    <property type="evidence" value="ECO:0007669"/>
    <property type="project" value="InterPro"/>
</dbReference>
<gene>
    <name evidence="4" type="ORF">BIY37_01755</name>
</gene>
<dbReference type="SUPFAM" id="SSF56601">
    <property type="entry name" value="beta-lactamase/transpeptidase-like"/>
    <property type="match status" value="1"/>
</dbReference>
<evidence type="ECO:0000256" key="1">
    <source>
        <dbReference type="ARBA" id="ARBA00006096"/>
    </source>
</evidence>
<dbReference type="Pfam" id="PF02113">
    <property type="entry name" value="Peptidase_S13"/>
    <property type="match status" value="1"/>
</dbReference>
<dbReference type="GO" id="GO:0000270">
    <property type="term" value="P:peptidoglycan metabolic process"/>
    <property type="evidence" value="ECO:0007669"/>
    <property type="project" value="TreeGrafter"/>
</dbReference>
<dbReference type="Gene3D" id="3.50.80.20">
    <property type="entry name" value="D-Ala-D-Ala carboxypeptidase C, peptidase S13"/>
    <property type="match status" value="1"/>
</dbReference>